<dbReference type="OrthoDB" id="7305331at2"/>
<feature type="compositionally biased region" description="Polar residues" evidence="1">
    <location>
        <begin position="68"/>
        <end position="83"/>
    </location>
</feature>
<keyword evidence="3" id="KW-1185">Reference proteome</keyword>
<dbReference type="EMBL" id="CP000874">
    <property type="protein sequence ID" value="ACP21527.1"/>
    <property type="molecule type" value="Genomic_DNA"/>
</dbReference>
<reference evidence="2 3" key="2">
    <citation type="journal article" date="2009" name="Appl. Environ. Microbiol.">
        <title>Rhizobium sp. strain NGR234 possesses a remarkable number of secretion systems.</title>
        <authorList>
            <person name="Schmeisser C."/>
            <person name="Liesegang H."/>
            <person name="Krysciak D."/>
            <person name="Bakkou N."/>
            <person name="Le Quere A."/>
            <person name="Wollherr A."/>
            <person name="Heinemeyer I."/>
            <person name="Morgenstern B."/>
            <person name="Pommerening-Roeser A."/>
            <person name="Flores M."/>
            <person name="Palacios R."/>
            <person name="Brenner S."/>
            <person name="Gottschalk G."/>
            <person name="Schmitz R.A."/>
            <person name="Broughton W.J."/>
            <person name="Perret X."/>
            <person name="Strittmatter A.W."/>
            <person name="Streit W.R."/>
        </authorList>
    </citation>
    <scope>NUCLEOTIDE SEQUENCE [LARGE SCALE GENOMIC DNA]</scope>
    <source>
        <strain evidence="3">NBRC 101917 / NGR234</strain>
    </source>
</reference>
<reference evidence="3" key="1">
    <citation type="journal article" date="2004" name="J. Bacteriol.">
        <title>An evolutionary hot spot: the pNGR234b replicon of Rhizobium sp. strain NGR234.</title>
        <authorList>
            <person name="Streit W.R."/>
            <person name="Schmitz R.A."/>
            <person name="Perret X."/>
            <person name="Staehelin C."/>
            <person name="Deakin W.J."/>
            <person name="Raasch C."/>
            <person name="Liesegang H."/>
            <person name="Broughton W.J."/>
        </authorList>
    </citation>
    <scope>NUCLEOTIDE SEQUENCE [LARGE SCALE GENOMIC DNA]</scope>
    <source>
        <strain evidence="3">NBRC 101917 / NGR234</strain>
    </source>
</reference>
<evidence type="ECO:0000313" key="2">
    <source>
        <dbReference type="EMBL" id="ACP21527.1"/>
    </source>
</evidence>
<proteinExistence type="predicted"/>
<geneLocation type="plasmid" evidence="3">
    <name>sym pNGR234b</name>
</geneLocation>
<organism evidence="2 3">
    <name type="scientific">Sinorhizobium fredii (strain NBRC 101917 / NGR234)</name>
    <dbReference type="NCBI Taxonomy" id="394"/>
    <lineage>
        <taxon>Bacteria</taxon>
        <taxon>Pseudomonadati</taxon>
        <taxon>Pseudomonadota</taxon>
        <taxon>Alphaproteobacteria</taxon>
        <taxon>Hyphomicrobiales</taxon>
        <taxon>Rhizobiaceae</taxon>
        <taxon>Sinorhizobium/Ensifer group</taxon>
        <taxon>Sinorhizobium</taxon>
    </lineage>
</organism>
<dbReference type="Proteomes" id="UP000001054">
    <property type="component" value="Plasmid pNGR234b"/>
</dbReference>
<keyword evidence="2" id="KW-0614">Plasmid</keyword>
<dbReference type="KEGG" id="rhi:NGR_b00540"/>
<dbReference type="HOGENOM" id="CLU_2452546_0_0_5"/>
<gene>
    <name evidence="2" type="ordered locus">NGR_b00540</name>
</gene>
<name>C3KMV4_SINFN</name>
<sequence length="89" mass="9907">MIEHPASRWGDLFEQAGRIFDQANSELTLIDGWTFGGGTALMLQIDHRESFDVDIFLDDPQVLPYLNPKTQATRSTSALSAMSPTDRGH</sequence>
<dbReference type="InterPro" id="IPR014942">
    <property type="entry name" value="AbiEii"/>
</dbReference>
<evidence type="ECO:0000313" key="3">
    <source>
        <dbReference type="Proteomes" id="UP000001054"/>
    </source>
</evidence>
<accession>C3KMV4</accession>
<evidence type="ECO:0008006" key="4">
    <source>
        <dbReference type="Google" id="ProtNLM"/>
    </source>
</evidence>
<evidence type="ECO:0000256" key="1">
    <source>
        <dbReference type="SAM" id="MobiDB-lite"/>
    </source>
</evidence>
<protein>
    <recommendedName>
        <fullName evidence="4">Nucleotidyl transferase AbiEii/AbiGii toxin family protein</fullName>
    </recommendedName>
</protein>
<dbReference type="AlphaFoldDB" id="C3KMV4"/>
<feature type="region of interest" description="Disordered" evidence="1">
    <location>
        <begin position="68"/>
        <end position="89"/>
    </location>
</feature>
<dbReference type="Pfam" id="PF08843">
    <property type="entry name" value="AbiEii"/>
    <property type="match status" value="1"/>
</dbReference>